<protein>
    <submittedName>
        <fullName evidence="1">Uncharacterized protein</fullName>
    </submittedName>
</protein>
<dbReference type="AlphaFoldDB" id="A0A1I0RXZ7"/>
<evidence type="ECO:0000313" key="1">
    <source>
        <dbReference type="EMBL" id="SEW46476.1"/>
    </source>
</evidence>
<dbReference type="EMBL" id="FOJI01000033">
    <property type="protein sequence ID" value="SEW46476.1"/>
    <property type="molecule type" value="Genomic_DNA"/>
</dbReference>
<organism evidence="1 2">
    <name type="scientific">[Clostridium] fimetarium</name>
    <dbReference type="NCBI Taxonomy" id="99656"/>
    <lineage>
        <taxon>Bacteria</taxon>
        <taxon>Bacillati</taxon>
        <taxon>Bacillota</taxon>
        <taxon>Clostridia</taxon>
        <taxon>Lachnospirales</taxon>
        <taxon>Lachnospiraceae</taxon>
    </lineage>
</organism>
<sequence length="114" mass="13502">MEKTFSEIKFFQVKPEKLEQFEAIADTISKEQIAQQGCIAIKYMKRFYTINGIELGEAPRELTKIVKCVKYYSFWEFDNKENYGKATKWFFETYLKDIQKLLIVPFDINCGNSL</sequence>
<accession>A0A1I0RXZ7</accession>
<dbReference type="OrthoDB" id="9255944at2"/>
<dbReference type="STRING" id="99656.SAMN05421659_1339"/>
<dbReference type="RefSeq" id="WP_092458402.1">
    <property type="nucleotide sequence ID" value="NZ_FOJI01000033.1"/>
</dbReference>
<proteinExistence type="predicted"/>
<gene>
    <name evidence="1" type="ORF">SAMN05421659_1339</name>
</gene>
<keyword evidence="2" id="KW-1185">Reference proteome</keyword>
<evidence type="ECO:0000313" key="2">
    <source>
        <dbReference type="Proteomes" id="UP000199701"/>
    </source>
</evidence>
<name>A0A1I0RXZ7_9FIRM</name>
<reference evidence="1 2" key="1">
    <citation type="submission" date="2016-10" db="EMBL/GenBank/DDBJ databases">
        <authorList>
            <person name="de Groot N.N."/>
        </authorList>
    </citation>
    <scope>NUCLEOTIDE SEQUENCE [LARGE SCALE GENOMIC DNA]</scope>
    <source>
        <strain evidence="1 2">DSM 9179</strain>
    </source>
</reference>
<dbReference type="Proteomes" id="UP000199701">
    <property type="component" value="Unassembled WGS sequence"/>
</dbReference>